<name>A0A1H8JZF7_9SPHN</name>
<comment type="similarity">
    <text evidence="1 5">Belongs to the glycosyl hydrolase 3 family.</text>
</comment>
<dbReference type="Proteomes" id="UP000199206">
    <property type="component" value="Unassembled WGS sequence"/>
</dbReference>
<keyword evidence="2 5" id="KW-0378">Hydrolase</keyword>
<sequence length="749" mass="79426">MTHHRVMLLATTLAILAPFAGTGAIARDRPQAGRDASARAEATLRRMRGDEKTVLTHGIMPLPLGENAPAPPADAIAGAGYVPGLPRLGVPALRETDASLGVAYVFGLRKDGATALPSGLAMASSWNDALVEQGGRMIGGEAKAKGFNVLLAGGVNLMRDPRNGRNFEYLGEDPLLAGTLAGHAIRGIQSNNIISTIKHFALNGQETARKFVDSTISESAARESDLLAFRIGMEIGNPGSVMCAYNRVNGEQACASDRLLNRVLKRDWGYKGFVMSDWGAVPGLNAALKGLDQQSGEQLDTGVFFGDRLAAAAQSDPAYAARRDDMNRRILWAIYEHGLDRSPAGAGGAIDVQGNADVAQRVAEQGIVLLRNQHGALPLAASSRRIAVIGGYADTGVLSGAGSSQVQGQGGPALSIPLGGTGPWASFITQSYQRSVPLAAMKALAPQTDFRFRDGRYIADAVAQAKAADVAIVFATQWSTEGLDQPDLSLPNGQDALIDAVARANPNTIVVLETGGPVLMPWLDRTVAVVEAWYPGGRGGEAIASVLFGRTNPSGHLPITFPAGINQLPRRVVDGFDVLEPDFTGNPPHGDMVLKADYNIEGSDIGYRWNARQHLKALFPFGHGLSYTRFTTSALQMNGTRASVTVANTGDRDGATVAQLYLVSRNGKPGQRLVGYQRVDLARGGSQRVDFDIDPRLLADWADGGWSMPAGTYVFATGEDAETLGMPVSVRMAARRWIDAPLGQPVRQR</sequence>
<dbReference type="Gene3D" id="2.60.40.10">
    <property type="entry name" value="Immunoglobulins"/>
    <property type="match status" value="1"/>
</dbReference>
<proteinExistence type="inferred from homology"/>
<dbReference type="InterPro" id="IPR017853">
    <property type="entry name" value="GH"/>
</dbReference>
<reference evidence="8" key="1">
    <citation type="submission" date="2016-10" db="EMBL/GenBank/DDBJ databases">
        <authorList>
            <person name="Varghese N."/>
            <person name="Submissions S."/>
        </authorList>
    </citation>
    <scope>NUCLEOTIDE SEQUENCE [LARGE SCALE GENOMIC DNA]</scope>
    <source>
        <strain evidence="8">S6-262</strain>
    </source>
</reference>
<dbReference type="PANTHER" id="PTHR42715:SF10">
    <property type="entry name" value="BETA-GLUCOSIDASE"/>
    <property type="match status" value="1"/>
</dbReference>
<dbReference type="SUPFAM" id="SSF51445">
    <property type="entry name" value="(Trans)glycosidases"/>
    <property type="match status" value="1"/>
</dbReference>
<dbReference type="InterPro" id="IPR050288">
    <property type="entry name" value="Cellulose_deg_GH3"/>
</dbReference>
<dbReference type="GO" id="GO:0005975">
    <property type="term" value="P:carbohydrate metabolic process"/>
    <property type="evidence" value="ECO:0007669"/>
    <property type="project" value="InterPro"/>
</dbReference>
<evidence type="ECO:0000256" key="4">
    <source>
        <dbReference type="ARBA" id="ARBA00023295"/>
    </source>
</evidence>
<evidence type="ECO:0000313" key="8">
    <source>
        <dbReference type="Proteomes" id="UP000199206"/>
    </source>
</evidence>
<dbReference type="InterPro" id="IPR001764">
    <property type="entry name" value="Glyco_hydro_3_N"/>
</dbReference>
<dbReference type="PANTHER" id="PTHR42715">
    <property type="entry name" value="BETA-GLUCOSIDASE"/>
    <property type="match status" value="1"/>
</dbReference>
<dbReference type="Pfam" id="PF01915">
    <property type="entry name" value="Glyco_hydro_3_C"/>
    <property type="match status" value="1"/>
</dbReference>
<dbReference type="Pfam" id="PF00933">
    <property type="entry name" value="Glyco_hydro_3"/>
    <property type="match status" value="1"/>
</dbReference>
<keyword evidence="3" id="KW-0119">Carbohydrate metabolism</keyword>
<dbReference type="GO" id="GO:0004553">
    <property type="term" value="F:hydrolase activity, hydrolyzing O-glycosyl compounds"/>
    <property type="evidence" value="ECO:0007669"/>
    <property type="project" value="InterPro"/>
</dbReference>
<dbReference type="RefSeq" id="WP_093667206.1">
    <property type="nucleotide sequence ID" value="NZ_FOCF01000018.1"/>
</dbReference>
<dbReference type="EMBL" id="FOCF01000018">
    <property type="protein sequence ID" value="SEN86139.1"/>
    <property type="molecule type" value="Genomic_DNA"/>
</dbReference>
<keyword evidence="4 5" id="KW-0326">Glycosidase</keyword>
<gene>
    <name evidence="7" type="ORF">SAMN05192583_3730</name>
</gene>
<organism evidence="7 8">
    <name type="scientific">Sphingomonas gellani</name>
    <dbReference type="NCBI Taxonomy" id="1166340"/>
    <lineage>
        <taxon>Bacteria</taxon>
        <taxon>Pseudomonadati</taxon>
        <taxon>Pseudomonadota</taxon>
        <taxon>Alphaproteobacteria</taxon>
        <taxon>Sphingomonadales</taxon>
        <taxon>Sphingomonadaceae</taxon>
        <taxon>Sphingomonas</taxon>
    </lineage>
</organism>
<dbReference type="STRING" id="1166340.SAMN05192583_3730"/>
<dbReference type="Gene3D" id="3.20.20.300">
    <property type="entry name" value="Glycoside hydrolase, family 3, N-terminal domain"/>
    <property type="match status" value="1"/>
</dbReference>
<evidence type="ECO:0000256" key="2">
    <source>
        <dbReference type="ARBA" id="ARBA00022801"/>
    </source>
</evidence>
<evidence type="ECO:0000313" key="7">
    <source>
        <dbReference type="EMBL" id="SEN86139.1"/>
    </source>
</evidence>
<accession>A0A1H8JZF7</accession>
<dbReference type="SUPFAM" id="SSF52279">
    <property type="entry name" value="Beta-D-glucan exohydrolase, C-terminal domain"/>
    <property type="match status" value="1"/>
</dbReference>
<dbReference type="InterPro" id="IPR002772">
    <property type="entry name" value="Glyco_hydro_3_C"/>
</dbReference>
<dbReference type="InterPro" id="IPR036962">
    <property type="entry name" value="Glyco_hydro_3_N_sf"/>
</dbReference>
<dbReference type="SMART" id="SM01217">
    <property type="entry name" value="Fn3_like"/>
    <property type="match status" value="1"/>
</dbReference>
<evidence type="ECO:0000256" key="1">
    <source>
        <dbReference type="ARBA" id="ARBA00005336"/>
    </source>
</evidence>
<dbReference type="OrthoDB" id="9781691at2"/>
<protein>
    <submittedName>
        <fullName evidence="7">Beta-glucosidase</fullName>
    </submittedName>
</protein>
<evidence type="ECO:0000256" key="3">
    <source>
        <dbReference type="ARBA" id="ARBA00023277"/>
    </source>
</evidence>
<feature type="domain" description="Fibronectin type III-like" evidence="6">
    <location>
        <begin position="656"/>
        <end position="721"/>
    </location>
</feature>
<dbReference type="InterPro" id="IPR013783">
    <property type="entry name" value="Ig-like_fold"/>
</dbReference>
<dbReference type="Pfam" id="PF14310">
    <property type="entry name" value="Fn3-like"/>
    <property type="match status" value="1"/>
</dbReference>
<dbReference type="AlphaFoldDB" id="A0A1H8JZF7"/>
<dbReference type="PRINTS" id="PR00133">
    <property type="entry name" value="GLHYDRLASE3"/>
</dbReference>
<dbReference type="Gene3D" id="3.40.50.1700">
    <property type="entry name" value="Glycoside hydrolase family 3 C-terminal domain"/>
    <property type="match status" value="1"/>
</dbReference>
<dbReference type="InterPro" id="IPR026891">
    <property type="entry name" value="Fn3-like"/>
</dbReference>
<dbReference type="InterPro" id="IPR019800">
    <property type="entry name" value="Glyco_hydro_3_AS"/>
</dbReference>
<dbReference type="InterPro" id="IPR036881">
    <property type="entry name" value="Glyco_hydro_3_C_sf"/>
</dbReference>
<evidence type="ECO:0000256" key="5">
    <source>
        <dbReference type="RuleBase" id="RU361161"/>
    </source>
</evidence>
<dbReference type="PROSITE" id="PS00775">
    <property type="entry name" value="GLYCOSYL_HYDROL_F3"/>
    <property type="match status" value="1"/>
</dbReference>
<keyword evidence="8" id="KW-1185">Reference proteome</keyword>
<evidence type="ECO:0000259" key="6">
    <source>
        <dbReference type="SMART" id="SM01217"/>
    </source>
</evidence>